<evidence type="ECO:0000313" key="3">
    <source>
        <dbReference type="Proteomes" id="UP000258016"/>
    </source>
</evidence>
<dbReference type="Pfam" id="PF07238">
    <property type="entry name" value="PilZ"/>
    <property type="match status" value="1"/>
</dbReference>
<name>A0ABN5B8W6_9SPHN</name>
<dbReference type="GeneID" id="303486969"/>
<dbReference type="RefSeq" id="WP_054135379.1">
    <property type="nucleotide sequence ID" value="NZ_CBDIRB010000001.1"/>
</dbReference>
<reference evidence="2 3" key="1">
    <citation type="submission" date="2017-03" db="EMBL/GenBank/DDBJ databases">
        <title>Complete genome sequence of Blastomonas fulva degrading microcsystin LR.</title>
        <authorList>
            <person name="Lee H.-g."/>
            <person name="Jin L."/>
            <person name="oh H.-M."/>
        </authorList>
    </citation>
    <scope>NUCLEOTIDE SEQUENCE [LARGE SCALE GENOMIC DNA]</scope>
    <source>
        <strain evidence="2 3">T2</strain>
    </source>
</reference>
<feature type="domain" description="PilZ" evidence="1">
    <location>
        <begin position="11"/>
        <end position="92"/>
    </location>
</feature>
<dbReference type="EMBL" id="CP020083">
    <property type="protein sequence ID" value="ASR52673.1"/>
    <property type="molecule type" value="Genomic_DNA"/>
</dbReference>
<dbReference type="Proteomes" id="UP000258016">
    <property type="component" value="Chromosome"/>
</dbReference>
<sequence>MSRGARLAVVEKRQAARHAVNHATIAEHRHLGDIKTHIVNISANGFMTEGEMPLAKGERITVRLPVIGRIEAHLIWSIGGRSGFQLERVIRLNEFNEMIDVLGATTGPNGRR</sequence>
<accession>A0ABN5B8W6</accession>
<keyword evidence="3" id="KW-1185">Reference proteome</keyword>
<organism evidence="2 3">
    <name type="scientific">Blastomonas fulva</name>
    <dbReference type="NCBI Taxonomy" id="1550728"/>
    <lineage>
        <taxon>Bacteria</taxon>
        <taxon>Pseudomonadati</taxon>
        <taxon>Pseudomonadota</taxon>
        <taxon>Alphaproteobacteria</taxon>
        <taxon>Sphingomonadales</taxon>
        <taxon>Sphingomonadaceae</taxon>
        <taxon>Blastomonas</taxon>
    </lineage>
</organism>
<dbReference type="InterPro" id="IPR009875">
    <property type="entry name" value="PilZ_domain"/>
</dbReference>
<proteinExistence type="predicted"/>
<evidence type="ECO:0000313" key="2">
    <source>
        <dbReference type="EMBL" id="ASR52673.1"/>
    </source>
</evidence>
<dbReference type="SUPFAM" id="SSF141371">
    <property type="entry name" value="PilZ domain-like"/>
    <property type="match status" value="1"/>
</dbReference>
<evidence type="ECO:0000259" key="1">
    <source>
        <dbReference type="Pfam" id="PF07238"/>
    </source>
</evidence>
<gene>
    <name evidence="2" type="ORF">B5J99_15385</name>
</gene>
<protein>
    <submittedName>
        <fullName evidence="2">PilZ domain-containing protein</fullName>
    </submittedName>
</protein>